<reference evidence="3" key="1">
    <citation type="submission" date="2017-02" db="UniProtKB">
        <authorList>
            <consortium name="WormBaseParasite"/>
        </authorList>
    </citation>
    <scope>IDENTIFICATION</scope>
</reference>
<evidence type="ECO:0000313" key="1">
    <source>
        <dbReference type="EMBL" id="VDN07236.1"/>
    </source>
</evidence>
<protein>
    <submittedName>
        <fullName evidence="1 3">Uncharacterized protein</fullName>
    </submittedName>
</protein>
<evidence type="ECO:0000313" key="2">
    <source>
        <dbReference type="Proteomes" id="UP000276776"/>
    </source>
</evidence>
<name>A0A0N5D903_THECL</name>
<keyword evidence="2" id="KW-1185">Reference proteome</keyword>
<proteinExistence type="predicted"/>
<evidence type="ECO:0000313" key="3">
    <source>
        <dbReference type="WBParaSite" id="TCLT_0000960101-mRNA-1"/>
    </source>
</evidence>
<dbReference type="Proteomes" id="UP000276776">
    <property type="component" value="Unassembled WGS sequence"/>
</dbReference>
<gene>
    <name evidence="1" type="ORF">TCLT_LOCUS9590</name>
</gene>
<reference evidence="1 2" key="2">
    <citation type="submission" date="2018-11" db="EMBL/GenBank/DDBJ databases">
        <authorList>
            <consortium name="Pathogen Informatics"/>
        </authorList>
    </citation>
    <scope>NUCLEOTIDE SEQUENCE [LARGE SCALE GENOMIC DNA]</scope>
</reference>
<dbReference type="EMBL" id="UYYF01004833">
    <property type="protein sequence ID" value="VDN07236.1"/>
    <property type="molecule type" value="Genomic_DNA"/>
</dbReference>
<sequence length="102" mass="11963">MRLTLLSLKKIEAEINDETEQCAFGETERIVEEKDIIAEKDTEWGRQINRREDRLVGTERLENEKRRKLQVRVWTLHPACDTVCAVKHLVKLAGCEQQMERG</sequence>
<accession>A0A0N5D903</accession>
<organism evidence="3">
    <name type="scientific">Thelazia callipaeda</name>
    <name type="common">Oriental eyeworm</name>
    <name type="synonym">Parasitic nematode</name>
    <dbReference type="NCBI Taxonomy" id="103827"/>
    <lineage>
        <taxon>Eukaryota</taxon>
        <taxon>Metazoa</taxon>
        <taxon>Ecdysozoa</taxon>
        <taxon>Nematoda</taxon>
        <taxon>Chromadorea</taxon>
        <taxon>Rhabditida</taxon>
        <taxon>Spirurina</taxon>
        <taxon>Spiruromorpha</taxon>
        <taxon>Thelazioidea</taxon>
        <taxon>Thelaziidae</taxon>
        <taxon>Thelazia</taxon>
    </lineage>
</organism>
<dbReference type="AlphaFoldDB" id="A0A0N5D903"/>
<dbReference type="WBParaSite" id="TCLT_0000960101-mRNA-1">
    <property type="protein sequence ID" value="TCLT_0000960101-mRNA-1"/>
    <property type="gene ID" value="TCLT_0000960101"/>
</dbReference>